<accession>A0A4S3KEU7</accession>
<dbReference type="PROSITE" id="PS01124">
    <property type="entry name" value="HTH_ARAC_FAMILY_2"/>
    <property type="match status" value="1"/>
</dbReference>
<feature type="binding site" evidence="13">
    <location>
        <position position="44"/>
    </location>
    <ligand>
        <name>Zn(2+)</name>
        <dbReference type="ChEBI" id="CHEBI:29105"/>
    </ligand>
</feature>
<feature type="binding site" evidence="13">
    <location>
        <position position="78"/>
    </location>
    <ligand>
        <name>Zn(2+)</name>
        <dbReference type="ChEBI" id="CHEBI:29105"/>
    </ligand>
</feature>
<name>A0A4S3KEU7_9GAMM</name>
<dbReference type="RefSeq" id="WP_136258692.1">
    <property type="nucleotide sequence ID" value="NZ_MWIO01000029.1"/>
</dbReference>
<keyword evidence="6" id="KW-0227">DNA damage</keyword>
<dbReference type="InterPro" id="IPR004026">
    <property type="entry name" value="Ada_DNA_repair_Zn-bd"/>
</dbReference>
<dbReference type="Pfam" id="PF12833">
    <property type="entry name" value="HTH_18"/>
    <property type="match status" value="1"/>
</dbReference>
<sequence length="358" mass="38706">MNTPEKQAARAATLADPRWSAVQARDAQADGRFVYSVRSTGVYCRPSCGARPARPENVAFHASAADAERAGFRPCKRCKPDQLSLAGQHAAMVTAACRAIEQAETAPTLEQLAKPSGLSPFHFHRVFKSITGVTPKQYATAHRTRRVRRKLEHGASVTEAIFDAGYNASSRFYETANQVLGMTPSSYRTGGADSDIRFAIGECSLGAILVAQSERGVCAILLGDDPDALARELQDRFPKARLIGGDRDYERLVAQVVGFVEAPALGLDLPLDVRGTAFQQRVWRALRDIPVGSTASYGEIARRIGSPKAMRAVAQACAGNMLAVAIPCHRVVRSDGSLSGYRWGVPRKRALLEREAQG</sequence>
<evidence type="ECO:0000256" key="7">
    <source>
        <dbReference type="ARBA" id="ARBA00023015"/>
    </source>
</evidence>
<dbReference type="Gene3D" id="3.30.160.70">
    <property type="entry name" value="Methylated DNA-protein cysteine methyltransferase domain"/>
    <property type="match status" value="1"/>
</dbReference>
<dbReference type="AlphaFoldDB" id="A0A4S3KEU7"/>
<gene>
    <name evidence="15" type="ORF">B1991_10560</name>
</gene>
<evidence type="ECO:0000256" key="8">
    <source>
        <dbReference type="ARBA" id="ARBA00023159"/>
    </source>
</evidence>
<evidence type="ECO:0000256" key="10">
    <source>
        <dbReference type="ARBA" id="ARBA00023204"/>
    </source>
</evidence>
<proteinExistence type="inferred from homology"/>
<dbReference type="PANTHER" id="PTHR10815:SF14">
    <property type="entry name" value="BIFUNCTIONAL TRANSCRIPTIONAL ACTIVATOR_DNA REPAIR ENZYME ADA"/>
    <property type="match status" value="1"/>
</dbReference>
<dbReference type="PIRSF" id="PIRSF000409">
    <property type="entry name" value="Ada"/>
    <property type="match status" value="1"/>
</dbReference>
<evidence type="ECO:0000256" key="1">
    <source>
        <dbReference type="ARBA" id="ARBA00001286"/>
    </source>
</evidence>
<evidence type="ECO:0000256" key="12">
    <source>
        <dbReference type="PIRSR" id="PIRSR000409-1"/>
    </source>
</evidence>
<evidence type="ECO:0000256" key="11">
    <source>
        <dbReference type="ARBA" id="ARBA00049348"/>
    </source>
</evidence>
<dbReference type="SUPFAM" id="SSF46767">
    <property type="entry name" value="Methylated DNA-protein cysteine methyltransferase, C-terminal domain"/>
    <property type="match status" value="1"/>
</dbReference>
<dbReference type="GO" id="GO:0003700">
    <property type="term" value="F:DNA-binding transcription factor activity"/>
    <property type="evidence" value="ECO:0007669"/>
    <property type="project" value="InterPro"/>
</dbReference>
<evidence type="ECO:0000256" key="2">
    <source>
        <dbReference type="ARBA" id="ARBA00008711"/>
    </source>
</evidence>
<dbReference type="FunFam" id="1.10.10.10:FF:000214">
    <property type="entry name" value="Methylated-DNA--protein-cysteine methyltransferase"/>
    <property type="match status" value="1"/>
</dbReference>
<dbReference type="NCBIfam" id="TIGR00589">
    <property type="entry name" value="ogt"/>
    <property type="match status" value="1"/>
</dbReference>
<evidence type="ECO:0000256" key="13">
    <source>
        <dbReference type="PIRSR" id="PIRSR000409-3"/>
    </source>
</evidence>
<evidence type="ECO:0000256" key="4">
    <source>
        <dbReference type="ARBA" id="ARBA00022603"/>
    </source>
</evidence>
<dbReference type="InterPro" id="IPR036217">
    <property type="entry name" value="MethylDNA_cys_MeTrfase_DNAb"/>
</dbReference>
<keyword evidence="9" id="KW-0804">Transcription</keyword>
<organism evidence="15 16">
    <name type="scientific">Rhodanobacter lindaniclasticus</name>
    <dbReference type="NCBI Taxonomy" id="75310"/>
    <lineage>
        <taxon>Bacteria</taxon>
        <taxon>Pseudomonadati</taxon>
        <taxon>Pseudomonadota</taxon>
        <taxon>Gammaproteobacteria</taxon>
        <taxon>Lysobacterales</taxon>
        <taxon>Rhodanobacteraceae</taxon>
        <taxon>Rhodanobacter</taxon>
    </lineage>
</organism>
<keyword evidence="13" id="KW-0862">Zinc</keyword>
<feature type="active site" description="Nucleophile; methyl group acceptor from methylphosphotriester" evidence="12">
    <location>
        <position position="44"/>
    </location>
</feature>
<dbReference type="GO" id="GO:0008270">
    <property type="term" value="F:zinc ion binding"/>
    <property type="evidence" value="ECO:0007669"/>
    <property type="project" value="InterPro"/>
</dbReference>
<dbReference type="InterPro" id="IPR018060">
    <property type="entry name" value="HTH_AraC"/>
</dbReference>
<protein>
    <recommendedName>
        <fullName evidence="3">methylated-DNA--[protein]-cysteine S-methyltransferase</fullName>
        <ecNumber evidence="3">2.1.1.63</ecNumber>
    </recommendedName>
</protein>
<keyword evidence="10" id="KW-0234">DNA repair</keyword>
<dbReference type="Gene3D" id="1.10.10.10">
    <property type="entry name" value="Winged helix-like DNA-binding domain superfamily/Winged helix DNA-binding domain"/>
    <property type="match status" value="1"/>
</dbReference>
<dbReference type="GO" id="GO:0006281">
    <property type="term" value="P:DNA repair"/>
    <property type="evidence" value="ECO:0007669"/>
    <property type="project" value="UniProtKB-KW"/>
</dbReference>
<dbReference type="CDD" id="cd06445">
    <property type="entry name" value="ATase"/>
    <property type="match status" value="1"/>
</dbReference>
<comment type="caution">
    <text evidence="15">The sequence shown here is derived from an EMBL/GenBank/DDBJ whole genome shotgun (WGS) entry which is preliminary data.</text>
</comment>
<feature type="binding site" evidence="13">
    <location>
        <position position="48"/>
    </location>
    <ligand>
        <name>Zn(2+)</name>
        <dbReference type="ChEBI" id="CHEBI:29105"/>
    </ligand>
</feature>
<dbReference type="Gene3D" id="3.40.10.10">
    <property type="entry name" value="DNA Methylphosphotriester Repair Domain"/>
    <property type="match status" value="1"/>
</dbReference>
<evidence type="ECO:0000313" key="16">
    <source>
        <dbReference type="Proteomes" id="UP000306317"/>
    </source>
</evidence>
<dbReference type="EMBL" id="MWIO01000029">
    <property type="protein sequence ID" value="THD07082.1"/>
    <property type="molecule type" value="Genomic_DNA"/>
</dbReference>
<dbReference type="NCBIfam" id="NF011964">
    <property type="entry name" value="PRK15435.1"/>
    <property type="match status" value="1"/>
</dbReference>
<dbReference type="GO" id="GO:0032259">
    <property type="term" value="P:methylation"/>
    <property type="evidence" value="ECO:0007669"/>
    <property type="project" value="UniProtKB-KW"/>
</dbReference>
<dbReference type="GO" id="GO:0003908">
    <property type="term" value="F:methylated-DNA-[protein]-cysteine S-methyltransferase activity"/>
    <property type="evidence" value="ECO:0007669"/>
    <property type="project" value="UniProtKB-EC"/>
</dbReference>
<dbReference type="Proteomes" id="UP000306317">
    <property type="component" value="Unassembled WGS sequence"/>
</dbReference>
<dbReference type="InterPro" id="IPR001497">
    <property type="entry name" value="MethylDNA_cys_MeTrfase_AS"/>
</dbReference>
<dbReference type="SUPFAM" id="SSF53155">
    <property type="entry name" value="Methylated DNA-protein cysteine methyltransferase domain"/>
    <property type="match status" value="1"/>
</dbReference>
<comment type="catalytic activity">
    <reaction evidence="11">
        <text>a 6-O-methyl-2'-deoxyguanosine in DNA + L-cysteinyl-[protein] = S-methyl-L-cysteinyl-[protein] + a 2'-deoxyguanosine in DNA</text>
        <dbReference type="Rhea" id="RHEA:24000"/>
        <dbReference type="Rhea" id="RHEA-COMP:10131"/>
        <dbReference type="Rhea" id="RHEA-COMP:10132"/>
        <dbReference type="Rhea" id="RHEA-COMP:11367"/>
        <dbReference type="Rhea" id="RHEA-COMP:11368"/>
        <dbReference type="ChEBI" id="CHEBI:29950"/>
        <dbReference type="ChEBI" id="CHEBI:82612"/>
        <dbReference type="ChEBI" id="CHEBI:85445"/>
        <dbReference type="ChEBI" id="CHEBI:85448"/>
        <dbReference type="EC" id="2.1.1.63"/>
    </reaction>
</comment>
<dbReference type="InterPro" id="IPR036631">
    <property type="entry name" value="MGMT_N_sf"/>
</dbReference>
<dbReference type="InterPro" id="IPR009057">
    <property type="entry name" value="Homeodomain-like_sf"/>
</dbReference>
<evidence type="ECO:0000256" key="6">
    <source>
        <dbReference type="ARBA" id="ARBA00022763"/>
    </source>
</evidence>
<dbReference type="EC" id="2.1.1.63" evidence="3"/>
<dbReference type="PROSITE" id="PS00374">
    <property type="entry name" value="MGMT"/>
    <property type="match status" value="1"/>
</dbReference>
<keyword evidence="16" id="KW-1185">Reference proteome</keyword>
<comment type="catalytic activity">
    <reaction evidence="1">
        <text>a 4-O-methyl-thymidine in DNA + L-cysteinyl-[protein] = a thymidine in DNA + S-methyl-L-cysteinyl-[protein]</text>
        <dbReference type="Rhea" id="RHEA:53428"/>
        <dbReference type="Rhea" id="RHEA-COMP:10131"/>
        <dbReference type="Rhea" id="RHEA-COMP:10132"/>
        <dbReference type="Rhea" id="RHEA-COMP:13555"/>
        <dbReference type="Rhea" id="RHEA-COMP:13556"/>
        <dbReference type="ChEBI" id="CHEBI:29950"/>
        <dbReference type="ChEBI" id="CHEBI:82612"/>
        <dbReference type="ChEBI" id="CHEBI:137386"/>
        <dbReference type="ChEBI" id="CHEBI:137387"/>
        <dbReference type="EC" id="2.1.1.63"/>
    </reaction>
</comment>
<dbReference type="Gene3D" id="1.10.10.60">
    <property type="entry name" value="Homeodomain-like"/>
    <property type="match status" value="2"/>
</dbReference>
<dbReference type="InterPro" id="IPR016221">
    <property type="entry name" value="Bifunct_regulatory_prot_Ada"/>
</dbReference>
<dbReference type="SMART" id="SM00342">
    <property type="entry name" value="HTH_ARAC"/>
    <property type="match status" value="1"/>
</dbReference>
<evidence type="ECO:0000256" key="3">
    <source>
        <dbReference type="ARBA" id="ARBA00011918"/>
    </source>
</evidence>
<dbReference type="InterPro" id="IPR035451">
    <property type="entry name" value="Ada-like_dom_sf"/>
</dbReference>
<dbReference type="Pfam" id="PF02805">
    <property type="entry name" value="Ada_Zn_binding"/>
    <property type="match status" value="1"/>
</dbReference>
<feature type="active site" description="Nucleophile; methyl group acceptor from either O6-methylguanine or O4-methylthymine" evidence="12">
    <location>
        <position position="328"/>
    </location>
</feature>
<dbReference type="OrthoDB" id="9802228at2"/>
<keyword evidence="5 15" id="KW-0808">Transferase</keyword>
<evidence type="ECO:0000313" key="15">
    <source>
        <dbReference type="EMBL" id="THD07082.1"/>
    </source>
</evidence>
<keyword evidence="8" id="KW-0010">Activator</keyword>
<dbReference type="InterPro" id="IPR014048">
    <property type="entry name" value="MethylDNA_cys_MeTrfase_DNA-bd"/>
</dbReference>
<reference evidence="15 16" key="1">
    <citation type="submission" date="2017-02" db="EMBL/GenBank/DDBJ databases">
        <title>Whole genome sequencing of Rhodanobacter lindaniclasticus DSM 17932.</title>
        <authorList>
            <person name="Kumar S."/>
            <person name="Patil P."/>
            <person name="Patil P.B."/>
        </authorList>
    </citation>
    <scope>NUCLEOTIDE SEQUENCE [LARGE SCALE GENOMIC DNA]</scope>
    <source>
        <strain evidence="15 16">DSM 17932</strain>
    </source>
</reference>
<evidence type="ECO:0000259" key="14">
    <source>
        <dbReference type="PROSITE" id="PS01124"/>
    </source>
</evidence>
<comment type="cofactor">
    <cofactor evidence="13">
        <name>Zn(2+)</name>
        <dbReference type="ChEBI" id="CHEBI:29105"/>
    </cofactor>
    <text evidence="13">Binds 1 zinc ion per subunit.</text>
</comment>
<dbReference type="PANTHER" id="PTHR10815">
    <property type="entry name" value="METHYLATED-DNA--PROTEIN-CYSTEINE METHYLTRANSFERASE"/>
    <property type="match status" value="1"/>
</dbReference>
<comment type="similarity">
    <text evidence="2">Belongs to the MGMT family.</text>
</comment>
<keyword evidence="13" id="KW-0479">Metal-binding</keyword>
<evidence type="ECO:0000256" key="9">
    <source>
        <dbReference type="ARBA" id="ARBA00023163"/>
    </source>
</evidence>
<evidence type="ECO:0000256" key="5">
    <source>
        <dbReference type="ARBA" id="ARBA00022679"/>
    </source>
</evidence>
<feature type="binding site" evidence="13">
    <location>
        <position position="75"/>
    </location>
    <ligand>
        <name>Zn(2+)</name>
        <dbReference type="ChEBI" id="CHEBI:29105"/>
    </ligand>
</feature>
<dbReference type="SUPFAM" id="SSF46689">
    <property type="entry name" value="Homeodomain-like"/>
    <property type="match status" value="1"/>
</dbReference>
<keyword evidence="4 15" id="KW-0489">Methyltransferase</keyword>
<keyword evidence="7" id="KW-0805">Transcription regulation</keyword>
<dbReference type="InterPro" id="IPR036388">
    <property type="entry name" value="WH-like_DNA-bd_sf"/>
</dbReference>
<dbReference type="GO" id="GO:0043565">
    <property type="term" value="F:sequence-specific DNA binding"/>
    <property type="evidence" value="ECO:0007669"/>
    <property type="project" value="InterPro"/>
</dbReference>
<dbReference type="Pfam" id="PF01035">
    <property type="entry name" value="DNA_binding_1"/>
    <property type="match status" value="1"/>
</dbReference>
<feature type="domain" description="HTH araC/xylS-type" evidence="14">
    <location>
        <begin position="108"/>
        <end position="190"/>
    </location>
</feature>
<dbReference type="SUPFAM" id="SSF57884">
    <property type="entry name" value="Ada DNA repair protein, N-terminal domain (N-Ada 10)"/>
    <property type="match status" value="1"/>
</dbReference>